<dbReference type="Pfam" id="PF00072">
    <property type="entry name" value="Response_reg"/>
    <property type="match status" value="1"/>
</dbReference>
<dbReference type="Gene3D" id="1.10.287.130">
    <property type="match status" value="1"/>
</dbReference>
<dbReference type="KEGG" id="llh:I41_26910"/>
<dbReference type="PRINTS" id="PR00996">
    <property type="entry name" value="CHERMTFRASE"/>
</dbReference>
<feature type="domain" description="Response regulatory" evidence="7">
    <location>
        <begin position="1229"/>
        <end position="1345"/>
    </location>
</feature>
<dbReference type="InterPro" id="IPR003661">
    <property type="entry name" value="HisK_dim/P_dom"/>
</dbReference>
<dbReference type="PROSITE" id="PS50109">
    <property type="entry name" value="HIS_KIN"/>
    <property type="match status" value="1"/>
</dbReference>
<evidence type="ECO:0000256" key="4">
    <source>
        <dbReference type="PROSITE-ProRule" id="PRU00169"/>
    </source>
</evidence>
<evidence type="ECO:0000256" key="2">
    <source>
        <dbReference type="ARBA" id="ARBA00012438"/>
    </source>
</evidence>
<dbReference type="Gene3D" id="3.30.450.20">
    <property type="entry name" value="PAS domain"/>
    <property type="match status" value="2"/>
</dbReference>
<dbReference type="PANTHER" id="PTHR24422">
    <property type="entry name" value="CHEMOTAXIS PROTEIN METHYLTRANSFERASE"/>
    <property type="match status" value="1"/>
</dbReference>
<dbReference type="InterPro" id="IPR029063">
    <property type="entry name" value="SAM-dependent_MTases_sf"/>
</dbReference>
<evidence type="ECO:0000259" key="8">
    <source>
        <dbReference type="PROSITE" id="PS50113"/>
    </source>
</evidence>
<dbReference type="Pfam" id="PF13596">
    <property type="entry name" value="PAS_10"/>
    <property type="match status" value="1"/>
</dbReference>
<feature type="active site" evidence="3">
    <location>
        <position position="32"/>
    </location>
</feature>
<keyword evidence="3" id="KW-0378">Hydrolase</keyword>
<feature type="modified residue" description="4-aspartylphosphate" evidence="4">
    <location>
        <position position="1278"/>
    </location>
</feature>
<evidence type="ECO:0000259" key="10">
    <source>
        <dbReference type="PROSITE" id="PS50123"/>
    </source>
</evidence>
<dbReference type="SUPFAM" id="SSF52738">
    <property type="entry name" value="Methylesterase CheB, C-terminal domain"/>
    <property type="match status" value="1"/>
</dbReference>
<dbReference type="InterPro" id="IPR003594">
    <property type="entry name" value="HATPase_dom"/>
</dbReference>
<dbReference type="SMART" id="SM00387">
    <property type="entry name" value="HATPase_c"/>
    <property type="match status" value="1"/>
</dbReference>
<keyword evidence="11" id="KW-0808">Transferase</keyword>
<dbReference type="CDD" id="cd17580">
    <property type="entry name" value="REC_2_DhkD-like"/>
    <property type="match status" value="1"/>
</dbReference>
<feature type="domain" description="Histidine kinase" evidence="6">
    <location>
        <begin position="987"/>
        <end position="1204"/>
    </location>
</feature>
<organism evidence="11 12">
    <name type="scientific">Lacipirellula limnantheis</name>
    <dbReference type="NCBI Taxonomy" id="2528024"/>
    <lineage>
        <taxon>Bacteria</taxon>
        <taxon>Pseudomonadati</taxon>
        <taxon>Planctomycetota</taxon>
        <taxon>Planctomycetia</taxon>
        <taxon>Pirellulales</taxon>
        <taxon>Lacipirellulaceae</taxon>
        <taxon>Lacipirellula</taxon>
    </lineage>
</organism>
<feature type="active site" evidence="3">
    <location>
        <position position="150"/>
    </location>
</feature>
<feature type="domain" description="PAC" evidence="8">
    <location>
        <begin position="925"/>
        <end position="976"/>
    </location>
</feature>
<dbReference type="SMART" id="SM00138">
    <property type="entry name" value="MeTrc"/>
    <property type="match status" value="1"/>
</dbReference>
<dbReference type="InterPro" id="IPR036097">
    <property type="entry name" value="HisK_dim/P_sf"/>
</dbReference>
<dbReference type="RefSeq" id="WP_168206880.1">
    <property type="nucleotide sequence ID" value="NZ_CP036339.1"/>
</dbReference>
<sequence length="1359" mass="150178">MKEHVLQEGPLNPRPAEKHVGSPAYIVGVGASAGGLESLEKLFSQMPAQSGMTFVVLQHLSPDFKSLTDELLARRTGIPIYAAEDGADIRPDAIYLLPPKKNMIVSGGKLLLTDKDPALLSLPIDHFFRSLAQEAGPRAIAIVLSGTGSDGSRGIRDVYDAGGLVVAQAPESAKFDGMPNSAIQSGTVHFTLPPEEIPDALMRYINHPLANGDAPARPAEPVTESAMETVFRLLRDSYEIDFSCYKPETIARRTDRRLQLNHSFNLDDYVERLSTDPEELNKLYKDLLIGVTRFFRDREAFERLETVVLPALLQKLPRNEELRLWVSACATGEEVYSLAILVQEQFHALSRPVNAKIFATDVHPASLDFASAGIYRSAELADVHPVRLAQFFVRREDDLYQVSKDIRQMVVFARHNVIRDAPFTRMDLISCRNLLIYFQPLAQKKALTLFHFGLKAGGVLVLGPSETPGELSDEFETLDGHWKFYRKRRDIRLPTDIRLTSASSAPMRAGTSLLPGPIAPLGFDGQLIGSYDALLDEYMPPSVLVGERREVLHAFGGAGRFLQHANGRVTTDLLDMVSAELRVALTGALQRVSKEHTSVVYRGLRIAQENGETFVNLTVKPVLNRRADVVHALVCLDAADATPSAAQPLQEIDGPLASSDHLLSLESELRYTKENLQATIEELETSNEELQATNEELVAANEELQSTNEELHSVNEELYTVNAEHQKKIVELTELTADMDNLLTSTDVHTVFLDADLRIRKFTPQIADTFNLLPQDVGRRIEGFTHSIDHPGLLDEIREVLRTGDSRQREVRDRKGGWFLLRILPYRAHNGVDGVVLTLIDVGALRHAEDEVRLKDRYLASILRNSPNFVFIKDLEKRYVLADDAYRRVLGCDPVGKTAHDVYPREVADRITAQDEQVLSEGASVKTEIDVPLADGVHTFLSIRFPLQDESGRIIGLSGAKMDITLLKRAEQQSREAVEQRDQFLAMLSHELRNPLAAMLNATSVIDAQELPKAAAEWFHIIERRGRHMARLLDDLLDVSRLTRNTIEINRRPLDLGETISGVLEEALPRFGENQIELTVVRPAAPLIVAGDPSRLQQIQVNLLLNAAKYTPAGGQVWYSISCEANQAVIRVRDTGRGISPTALTRVFDLFFQTDHPLDRGAGGIGVGLTLVRAIVELHGGRVEAFSEGAGLGSEFVVRLPLCSQPVGRDESSDSRELNQLPVPDSPCSILLVEDDADIRESMRALLEMDGHQVSTADTGAAALRFLQQEAPDVMLVDIGLPEMDGYQLARAVRQLGGADQPHLIALTGYGQTKDREAAREAGFDDHLTKPLRPEELYRALKDAASGRPCAGEVNGATA</sequence>
<keyword evidence="4" id="KW-0597">Phosphoprotein</keyword>
<dbReference type="InterPro" id="IPR005467">
    <property type="entry name" value="His_kinase_dom"/>
</dbReference>
<dbReference type="InterPro" id="IPR000780">
    <property type="entry name" value="CheR_MeTrfase"/>
</dbReference>
<dbReference type="PROSITE" id="PS50113">
    <property type="entry name" value="PAC"/>
    <property type="match status" value="1"/>
</dbReference>
<dbReference type="GO" id="GO:0000156">
    <property type="term" value="F:phosphorelay response regulator activity"/>
    <property type="evidence" value="ECO:0007669"/>
    <property type="project" value="InterPro"/>
</dbReference>
<dbReference type="InterPro" id="IPR036890">
    <property type="entry name" value="HATPase_C_sf"/>
</dbReference>
<evidence type="ECO:0000259" key="6">
    <source>
        <dbReference type="PROSITE" id="PS50109"/>
    </source>
</evidence>
<dbReference type="SUPFAM" id="SSF55785">
    <property type="entry name" value="PYP-like sensor domain (PAS domain)"/>
    <property type="match status" value="2"/>
</dbReference>
<name>A0A517TYQ0_9BACT</name>
<feature type="domain" description="CheR-type methyltransferase" evidence="10">
    <location>
        <begin position="215"/>
        <end position="488"/>
    </location>
</feature>
<dbReference type="CDD" id="cd00082">
    <property type="entry name" value="HisKA"/>
    <property type="match status" value="1"/>
</dbReference>
<dbReference type="SUPFAM" id="SSF53335">
    <property type="entry name" value="S-adenosyl-L-methionine-dependent methyltransferases"/>
    <property type="match status" value="1"/>
</dbReference>
<dbReference type="SUPFAM" id="SSF52172">
    <property type="entry name" value="CheY-like"/>
    <property type="match status" value="1"/>
</dbReference>
<dbReference type="InterPro" id="IPR000673">
    <property type="entry name" value="Sig_transdc_resp-reg_Me-estase"/>
</dbReference>
<feature type="active site" evidence="3">
    <location>
        <position position="59"/>
    </location>
</feature>
<keyword evidence="3" id="KW-0145">Chemotaxis</keyword>
<dbReference type="Pfam" id="PF02518">
    <property type="entry name" value="HATPase_c"/>
    <property type="match status" value="1"/>
</dbReference>
<dbReference type="InterPro" id="IPR022641">
    <property type="entry name" value="CheR_N"/>
</dbReference>
<dbReference type="SUPFAM" id="SSF47384">
    <property type="entry name" value="Homodimeric domain of signal transducing histidine kinase"/>
    <property type="match status" value="1"/>
</dbReference>
<dbReference type="Gene3D" id="3.40.50.150">
    <property type="entry name" value="Vaccinia Virus protein VP39"/>
    <property type="match status" value="1"/>
</dbReference>
<dbReference type="Gene3D" id="3.30.565.10">
    <property type="entry name" value="Histidine kinase-like ATPase, C-terminal domain"/>
    <property type="match status" value="1"/>
</dbReference>
<dbReference type="Gene3D" id="3.40.50.180">
    <property type="entry name" value="Methylesterase CheB, C-terminal domain"/>
    <property type="match status" value="1"/>
</dbReference>
<dbReference type="PROSITE" id="PS50123">
    <property type="entry name" value="CHER"/>
    <property type="match status" value="1"/>
</dbReference>
<dbReference type="PROSITE" id="PS50110">
    <property type="entry name" value="RESPONSE_REGULATORY"/>
    <property type="match status" value="1"/>
</dbReference>
<dbReference type="GO" id="GO:0008984">
    <property type="term" value="F:protein-glutamate methylesterase activity"/>
    <property type="evidence" value="ECO:0007669"/>
    <property type="project" value="InterPro"/>
</dbReference>
<dbReference type="GO" id="GO:0000155">
    <property type="term" value="F:phosphorelay sensor kinase activity"/>
    <property type="evidence" value="ECO:0007669"/>
    <property type="project" value="InterPro"/>
</dbReference>
<dbReference type="SMART" id="SM00388">
    <property type="entry name" value="HisKA"/>
    <property type="match status" value="1"/>
</dbReference>
<dbReference type="EMBL" id="CP036339">
    <property type="protein sequence ID" value="QDT73502.1"/>
    <property type="molecule type" value="Genomic_DNA"/>
</dbReference>
<dbReference type="Pfam" id="PF01739">
    <property type="entry name" value="CheR"/>
    <property type="match status" value="1"/>
</dbReference>
<evidence type="ECO:0000256" key="5">
    <source>
        <dbReference type="SAM" id="Coils"/>
    </source>
</evidence>
<dbReference type="Pfam" id="PF00512">
    <property type="entry name" value="HisKA"/>
    <property type="match status" value="1"/>
</dbReference>
<dbReference type="Pfam" id="PF01339">
    <property type="entry name" value="CheB_methylest"/>
    <property type="match status" value="1"/>
</dbReference>
<gene>
    <name evidence="11" type="primary">arcB_2</name>
    <name evidence="11" type="ORF">I41_26910</name>
</gene>
<dbReference type="CDD" id="cd00130">
    <property type="entry name" value="PAS"/>
    <property type="match status" value="2"/>
</dbReference>
<dbReference type="InterPro" id="IPR001789">
    <property type="entry name" value="Sig_transdc_resp-reg_receiver"/>
</dbReference>
<dbReference type="InterPro" id="IPR022642">
    <property type="entry name" value="CheR_C"/>
</dbReference>
<dbReference type="CDD" id="cd16434">
    <property type="entry name" value="CheB-CheR_fusion"/>
    <property type="match status" value="1"/>
</dbReference>
<accession>A0A517TYQ0</accession>
<dbReference type="GO" id="GO:0006935">
    <property type="term" value="P:chemotaxis"/>
    <property type="evidence" value="ECO:0007669"/>
    <property type="project" value="UniProtKB-UniRule"/>
</dbReference>
<dbReference type="PROSITE" id="PS50122">
    <property type="entry name" value="CHEB"/>
    <property type="match status" value="1"/>
</dbReference>
<dbReference type="SMART" id="SM00091">
    <property type="entry name" value="PAS"/>
    <property type="match status" value="2"/>
</dbReference>
<dbReference type="InterPro" id="IPR011006">
    <property type="entry name" value="CheY-like_superfamily"/>
</dbReference>
<dbReference type="Gene3D" id="3.40.50.2300">
    <property type="match status" value="1"/>
</dbReference>
<dbReference type="Pfam" id="PF03705">
    <property type="entry name" value="CheR_N"/>
    <property type="match status" value="1"/>
</dbReference>
<dbReference type="SUPFAM" id="SSF47757">
    <property type="entry name" value="Chemotaxis receptor methyltransferase CheR, N-terminal domain"/>
    <property type="match status" value="1"/>
</dbReference>
<dbReference type="Pfam" id="PF08448">
    <property type="entry name" value="PAS_4"/>
    <property type="match status" value="1"/>
</dbReference>
<dbReference type="InterPro" id="IPR050903">
    <property type="entry name" value="Bact_Chemotaxis_MeTrfase"/>
</dbReference>
<dbReference type="Proteomes" id="UP000317909">
    <property type="component" value="Chromosome"/>
</dbReference>
<protein>
    <recommendedName>
        <fullName evidence="2">histidine kinase</fullName>
        <ecNumber evidence="2">2.7.13.3</ecNumber>
    </recommendedName>
</protein>
<proteinExistence type="predicted"/>
<dbReference type="InterPro" id="IPR000014">
    <property type="entry name" value="PAS"/>
</dbReference>
<evidence type="ECO:0000259" key="7">
    <source>
        <dbReference type="PROSITE" id="PS50110"/>
    </source>
</evidence>
<keyword evidence="5" id="KW-0175">Coiled coil</keyword>
<comment type="catalytic activity">
    <reaction evidence="1">
        <text>ATP + protein L-histidine = ADP + protein N-phospho-L-histidine.</text>
        <dbReference type="EC" id="2.7.13.3"/>
    </reaction>
</comment>
<dbReference type="InterPro" id="IPR013656">
    <property type="entry name" value="PAS_4"/>
</dbReference>
<feature type="coiled-coil region" evidence="5">
    <location>
        <begin position="666"/>
        <end position="717"/>
    </location>
</feature>
<evidence type="ECO:0000313" key="12">
    <source>
        <dbReference type="Proteomes" id="UP000317909"/>
    </source>
</evidence>
<dbReference type="InterPro" id="IPR000700">
    <property type="entry name" value="PAS-assoc_C"/>
</dbReference>
<dbReference type="PANTHER" id="PTHR24422:SF27">
    <property type="entry name" value="PROTEIN-GLUTAMATE O-METHYLTRANSFERASE"/>
    <property type="match status" value="1"/>
</dbReference>
<evidence type="ECO:0000259" key="9">
    <source>
        <dbReference type="PROSITE" id="PS50122"/>
    </source>
</evidence>
<dbReference type="InterPro" id="IPR035909">
    <property type="entry name" value="CheB_C"/>
</dbReference>
<dbReference type="InterPro" id="IPR035965">
    <property type="entry name" value="PAS-like_dom_sf"/>
</dbReference>
<evidence type="ECO:0000256" key="3">
    <source>
        <dbReference type="PROSITE-ProRule" id="PRU00050"/>
    </source>
</evidence>
<evidence type="ECO:0000256" key="1">
    <source>
        <dbReference type="ARBA" id="ARBA00000085"/>
    </source>
</evidence>
<dbReference type="GO" id="GO:0005737">
    <property type="term" value="C:cytoplasm"/>
    <property type="evidence" value="ECO:0007669"/>
    <property type="project" value="InterPro"/>
</dbReference>
<dbReference type="SUPFAM" id="SSF55874">
    <property type="entry name" value="ATPase domain of HSP90 chaperone/DNA topoisomerase II/histidine kinase"/>
    <property type="match status" value="1"/>
</dbReference>
<dbReference type="SMART" id="SM00448">
    <property type="entry name" value="REC"/>
    <property type="match status" value="1"/>
</dbReference>
<dbReference type="EC" id="2.7.13.3" evidence="2"/>
<keyword evidence="12" id="KW-1185">Reference proteome</keyword>
<feature type="domain" description="CheB-type methylesterase" evidence="9">
    <location>
        <begin position="20"/>
        <end position="208"/>
    </location>
</feature>
<evidence type="ECO:0000313" key="11">
    <source>
        <dbReference type="EMBL" id="QDT73502.1"/>
    </source>
</evidence>
<dbReference type="GO" id="GO:0008757">
    <property type="term" value="F:S-adenosylmethionine-dependent methyltransferase activity"/>
    <property type="evidence" value="ECO:0007669"/>
    <property type="project" value="InterPro"/>
</dbReference>
<reference evidence="11 12" key="1">
    <citation type="submission" date="2019-02" db="EMBL/GenBank/DDBJ databases">
        <title>Deep-cultivation of Planctomycetes and their phenomic and genomic characterization uncovers novel biology.</title>
        <authorList>
            <person name="Wiegand S."/>
            <person name="Jogler M."/>
            <person name="Boedeker C."/>
            <person name="Pinto D."/>
            <person name="Vollmers J."/>
            <person name="Rivas-Marin E."/>
            <person name="Kohn T."/>
            <person name="Peeters S.H."/>
            <person name="Heuer A."/>
            <person name="Rast P."/>
            <person name="Oberbeckmann S."/>
            <person name="Bunk B."/>
            <person name="Jeske O."/>
            <person name="Meyerdierks A."/>
            <person name="Storesund J.E."/>
            <person name="Kallscheuer N."/>
            <person name="Luecker S."/>
            <person name="Lage O.M."/>
            <person name="Pohl T."/>
            <person name="Merkel B.J."/>
            <person name="Hornburger P."/>
            <person name="Mueller R.-W."/>
            <person name="Bruemmer F."/>
            <person name="Labrenz M."/>
            <person name="Spormann A.M."/>
            <person name="Op den Camp H."/>
            <person name="Overmann J."/>
            <person name="Amann R."/>
            <person name="Jetten M.S.M."/>
            <person name="Mascher T."/>
            <person name="Medema M.H."/>
            <person name="Devos D.P."/>
            <person name="Kaster A.-K."/>
            <person name="Ovreas L."/>
            <person name="Rohde M."/>
            <person name="Galperin M.Y."/>
            <person name="Jogler C."/>
        </authorList>
    </citation>
    <scope>NUCLEOTIDE SEQUENCE [LARGE SCALE GENOMIC DNA]</scope>
    <source>
        <strain evidence="11 12">I41</strain>
    </source>
</reference>